<evidence type="ECO:0000256" key="2">
    <source>
        <dbReference type="ARBA" id="ARBA00022475"/>
    </source>
</evidence>
<dbReference type="Pfam" id="PF09678">
    <property type="entry name" value="Caa3_CtaG"/>
    <property type="match status" value="1"/>
</dbReference>
<gene>
    <name evidence="7" type="ORF">BK123_16330</name>
</gene>
<organism evidence="7 8">
    <name type="scientific">Paenibacillus lautus</name>
    <name type="common">Bacillus lautus</name>
    <dbReference type="NCBI Taxonomy" id="1401"/>
    <lineage>
        <taxon>Bacteria</taxon>
        <taxon>Bacillati</taxon>
        <taxon>Bacillota</taxon>
        <taxon>Bacilli</taxon>
        <taxon>Bacillales</taxon>
        <taxon>Paenibacillaceae</taxon>
        <taxon>Paenibacillus</taxon>
    </lineage>
</organism>
<evidence type="ECO:0000313" key="7">
    <source>
        <dbReference type="EMBL" id="OME92370.1"/>
    </source>
</evidence>
<evidence type="ECO:0000313" key="8">
    <source>
        <dbReference type="Proteomes" id="UP000187074"/>
    </source>
</evidence>
<protein>
    <recommendedName>
        <fullName evidence="9">Cytochrome c oxidase assembly protein</fullName>
    </recommendedName>
</protein>
<evidence type="ECO:0000256" key="5">
    <source>
        <dbReference type="ARBA" id="ARBA00023136"/>
    </source>
</evidence>
<dbReference type="STRING" id="1401.BK123_16330"/>
<keyword evidence="3 6" id="KW-0812">Transmembrane</keyword>
<proteinExistence type="predicted"/>
<evidence type="ECO:0008006" key="9">
    <source>
        <dbReference type="Google" id="ProtNLM"/>
    </source>
</evidence>
<feature type="transmembrane region" description="Helical" evidence="6">
    <location>
        <begin position="239"/>
        <end position="258"/>
    </location>
</feature>
<feature type="transmembrane region" description="Helical" evidence="6">
    <location>
        <begin position="88"/>
        <end position="112"/>
    </location>
</feature>
<feature type="transmembrane region" description="Helical" evidence="6">
    <location>
        <begin position="57"/>
        <end position="76"/>
    </location>
</feature>
<dbReference type="RefSeq" id="WP_076323623.1">
    <property type="nucleotide sequence ID" value="NZ_MRTF01000005.1"/>
</dbReference>
<feature type="transmembrane region" description="Helical" evidence="6">
    <location>
        <begin position="164"/>
        <end position="188"/>
    </location>
</feature>
<dbReference type="OrthoDB" id="5024156at2"/>
<dbReference type="InterPro" id="IPR019108">
    <property type="entry name" value="Caa3_assmbl_CtaG-rel"/>
</dbReference>
<dbReference type="AlphaFoldDB" id="A0A1R1B1I8"/>
<keyword evidence="5 6" id="KW-0472">Membrane</keyword>
<evidence type="ECO:0000256" key="3">
    <source>
        <dbReference type="ARBA" id="ARBA00022692"/>
    </source>
</evidence>
<sequence>MSNHTLVHGAGMSGGSASWTSWEWIMGGLIFALLILLYMVAAAISNRNYRNWPLHRYVCWVVGMLCIGLSLIGPLARLATTNFMIHMLGHLLLGMLGPLLIAFSAPMTLLLRSTPVPLARRITRLLKSKPAQIVAHPAAATLLNIGGLWVLYTTGLFMAMHHSHLLYIVVHFHVFAAGYLFTVSLLYVDVAPHRLSFQTRAIILMIAMAGHGILSKYIYAYPPGGVSSEQAELGGMLMYYGGDAIDLFLVYWLCMQWYKSVRPRPASSMLQTLD</sequence>
<feature type="transmembrane region" description="Helical" evidence="6">
    <location>
        <begin position="24"/>
        <end position="45"/>
    </location>
</feature>
<reference evidence="7 8" key="1">
    <citation type="submission" date="2016-11" db="EMBL/GenBank/DDBJ databases">
        <title>Paenibacillus species isolates.</title>
        <authorList>
            <person name="Beno S.M."/>
        </authorList>
    </citation>
    <scope>NUCLEOTIDE SEQUENCE [LARGE SCALE GENOMIC DNA]</scope>
    <source>
        <strain evidence="7 8">FSL F4-0100</strain>
    </source>
</reference>
<dbReference type="EMBL" id="MRTF01000005">
    <property type="protein sequence ID" value="OME92370.1"/>
    <property type="molecule type" value="Genomic_DNA"/>
</dbReference>
<keyword evidence="2" id="KW-1003">Cell membrane</keyword>
<feature type="transmembrane region" description="Helical" evidence="6">
    <location>
        <begin position="133"/>
        <end position="152"/>
    </location>
</feature>
<dbReference type="GO" id="GO:0005886">
    <property type="term" value="C:plasma membrane"/>
    <property type="evidence" value="ECO:0007669"/>
    <property type="project" value="UniProtKB-SubCell"/>
</dbReference>
<dbReference type="Proteomes" id="UP000187074">
    <property type="component" value="Unassembled WGS sequence"/>
</dbReference>
<comment type="subcellular location">
    <subcellularLocation>
        <location evidence="1">Cell membrane</location>
        <topology evidence="1">Multi-pass membrane protein</topology>
    </subcellularLocation>
</comment>
<name>A0A1R1B1I8_PAELA</name>
<keyword evidence="4 6" id="KW-1133">Transmembrane helix</keyword>
<comment type="caution">
    <text evidence="7">The sequence shown here is derived from an EMBL/GenBank/DDBJ whole genome shotgun (WGS) entry which is preliminary data.</text>
</comment>
<evidence type="ECO:0000256" key="6">
    <source>
        <dbReference type="SAM" id="Phobius"/>
    </source>
</evidence>
<feature type="transmembrane region" description="Helical" evidence="6">
    <location>
        <begin position="200"/>
        <end position="219"/>
    </location>
</feature>
<evidence type="ECO:0000256" key="4">
    <source>
        <dbReference type="ARBA" id="ARBA00022989"/>
    </source>
</evidence>
<evidence type="ECO:0000256" key="1">
    <source>
        <dbReference type="ARBA" id="ARBA00004651"/>
    </source>
</evidence>
<accession>A0A1R1B1I8</accession>